<organism evidence="8 9">
    <name type="scientific">Hordeum vulgare subsp. vulgare</name>
    <name type="common">Domesticated barley</name>
    <dbReference type="NCBI Taxonomy" id="112509"/>
    <lineage>
        <taxon>Eukaryota</taxon>
        <taxon>Viridiplantae</taxon>
        <taxon>Streptophyta</taxon>
        <taxon>Embryophyta</taxon>
        <taxon>Tracheophyta</taxon>
        <taxon>Spermatophyta</taxon>
        <taxon>Magnoliopsida</taxon>
        <taxon>Liliopsida</taxon>
        <taxon>Poales</taxon>
        <taxon>Poaceae</taxon>
        <taxon>BOP clade</taxon>
        <taxon>Pooideae</taxon>
        <taxon>Triticodae</taxon>
        <taxon>Triticeae</taxon>
        <taxon>Hordeinae</taxon>
        <taxon>Hordeum</taxon>
    </lineage>
</organism>
<dbReference type="Gene3D" id="3.40.50.300">
    <property type="entry name" value="P-loop containing nucleotide triphosphate hydrolases"/>
    <property type="match status" value="1"/>
</dbReference>
<comment type="similarity">
    <text evidence="1">Belongs to the disease resistance NB-LRR family.</text>
</comment>
<protein>
    <recommendedName>
        <fullName evidence="10">NBS-LRR resistance-like protein</fullName>
    </recommendedName>
</protein>
<evidence type="ECO:0000313" key="8">
    <source>
        <dbReference type="EnsemblPlants" id="HORVU.MOREX.r3.1HG0021110.1"/>
    </source>
</evidence>
<evidence type="ECO:0000256" key="2">
    <source>
        <dbReference type="ARBA" id="ARBA00022614"/>
    </source>
</evidence>
<dbReference type="EnsemblPlants" id="HORVU.MOREX.r3.1HG0021110.1">
    <property type="protein sequence ID" value="HORVU.MOREX.r3.1HG0021110.1"/>
    <property type="gene ID" value="HORVU.MOREX.r3.1HG0021110"/>
</dbReference>
<dbReference type="Proteomes" id="UP000011116">
    <property type="component" value="Chromosome 1H"/>
</dbReference>
<feature type="domain" description="Disease resistance N-terminal" evidence="7">
    <location>
        <begin position="40"/>
        <end position="121"/>
    </location>
</feature>
<keyword evidence="5" id="KW-0611">Plant defense</keyword>
<dbReference type="GO" id="GO:0006952">
    <property type="term" value="P:defense response"/>
    <property type="evidence" value="ECO:0007669"/>
    <property type="project" value="UniProtKB-KW"/>
</dbReference>
<dbReference type="Gramene" id="HORVU.MOREX.r3.1HG0021110.1">
    <property type="protein sequence ID" value="HORVU.MOREX.r3.1HG0021110.1"/>
    <property type="gene ID" value="HORVU.MOREX.r3.1HG0021110"/>
</dbReference>
<dbReference type="InterPro" id="IPR027417">
    <property type="entry name" value="P-loop_NTPase"/>
</dbReference>
<evidence type="ECO:0000259" key="7">
    <source>
        <dbReference type="Pfam" id="PF18052"/>
    </source>
</evidence>
<evidence type="ECO:0000256" key="3">
    <source>
        <dbReference type="ARBA" id="ARBA00022737"/>
    </source>
</evidence>
<evidence type="ECO:0008006" key="10">
    <source>
        <dbReference type="Google" id="ProtNLM"/>
    </source>
</evidence>
<dbReference type="PANTHER" id="PTHR33377">
    <property type="entry name" value="OS10G0134700 PROTEIN-RELATED"/>
    <property type="match status" value="1"/>
</dbReference>
<keyword evidence="3" id="KW-0677">Repeat</keyword>
<dbReference type="GO" id="GO:0043531">
    <property type="term" value="F:ADP binding"/>
    <property type="evidence" value="ECO:0007669"/>
    <property type="project" value="InterPro"/>
</dbReference>
<dbReference type="Gene3D" id="1.20.5.4130">
    <property type="match status" value="1"/>
</dbReference>
<dbReference type="InterPro" id="IPR002182">
    <property type="entry name" value="NB-ARC"/>
</dbReference>
<evidence type="ECO:0000256" key="1">
    <source>
        <dbReference type="ARBA" id="ARBA00008894"/>
    </source>
</evidence>
<dbReference type="AlphaFoldDB" id="A0A8I7B2K0"/>
<name>A0A8I7B2K0_HORVV</name>
<reference evidence="9" key="1">
    <citation type="journal article" date="2012" name="Nature">
        <title>A physical, genetic and functional sequence assembly of the barley genome.</title>
        <authorList>
            <consortium name="The International Barley Genome Sequencing Consortium"/>
            <person name="Mayer K.F."/>
            <person name="Waugh R."/>
            <person name="Brown J.W."/>
            <person name="Schulman A."/>
            <person name="Langridge P."/>
            <person name="Platzer M."/>
            <person name="Fincher G.B."/>
            <person name="Muehlbauer G.J."/>
            <person name="Sato K."/>
            <person name="Close T.J."/>
            <person name="Wise R.P."/>
            <person name="Stein N."/>
        </authorList>
    </citation>
    <scope>NUCLEOTIDE SEQUENCE [LARGE SCALE GENOMIC DNA]</scope>
    <source>
        <strain evidence="9">cv. Morex</strain>
    </source>
</reference>
<proteinExistence type="inferred from homology"/>
<dbReference type="Pfam" id="PF18052">
    <property type="entry name" value="Rx_N"/>
    <property type="match status" value="1"/>
</dbReference>
<feature type="domain" description="NB-ARC" evidence="6">
    <location>
        <begin position="332"/>
        <end position="377"/>
    </location>
</feature>
<evidence type="ECO:0000256" key="5">
    <source>
        <dbReference type="ARBA" id="ARBA00022821"/>
    </source>
</evidence>
<accession>A0A8I7B2K0</accession>
<dbReference type="PANTHER" id="PTHR33377:SF113">
    <property type="entry name" value="AAA+ ATPASE DOMAIN-CONTAINING PROTEIN"/>
    <property type="match status" value="1"/>
</dbReference>
<evidence type="ECO:0000313" key="9">
    <source>
        <dbReference type="Proteomes" id="UP000011116"/>
    </source>
</evidence>
<reference evidence="8" key="3">
    <citation type="submission" date="2022-01" db="UniProtKB">
        <authorList>
            <consortium name="EnsemblPlants"/>
        </authorList>
    </citation>
    <scope>IDENTIFICATION</scope>
    <source>
        <strain evidence="8">subsp. vulgare</strain>
    </source>
</reference>
<keyword evidence="9" id="KW-1185">Reference proteome</keyword>
<keyword evidence="2" id="KW-0433">Leucine-rich repeat</keyword>
<dbReference type="SUPFAM" id="SSF52540">
    <property type="entry name" value="P-loop containing nucleoside triphosphate hydrolases"/>
    <property type="match status" value="1"/>
</dbReference>
<keyword evidence="4" id="KW-0547">Nucleotide-binding</keyword>
<evidence type="ECO:0000259" key="6">
    <source>
        <dbReference type="Pfam" id="PF00931"/>
    </source>
</evidence>
<dbReference type="Pfam" id="PF00931">
    <property type="entry name" value="NB-ARC"/>
    <property type="match status" value="1"/>
</dbReference>
<reference evidence="8" key="2">
    <citation type="submission" date="2020-10" db="EMBL/GenBank/DDBJ databases">
        <authorList>
            <person name="Scholz U."/>
            <person name="Mascher M."/>
            <person name="Fiebig A."/>
        </authorList>
    </citation>
    <scope>NUCLEOTIDE SEQUENCE [LARGE SCALE GENOMIC DNA]</scope>
    <source>
        <strain evidence="8">cv. Morex</strain>
    </source>
</reference>
<evidence type="ECO:0000256" key="4">
    <source>
        <dbReference type="ARBA" id="ARBA00022741"/>
    </source>
</evidence>
<dbReference type="InterPro" id="IPR041118">
    <property type="entry name" value="Rx_N"/>
</dbReference>
<sequence>MLLQASPPLATRIDISTYCRCRINYTCITMVFAVDAALWVVGKALAPVTDGLLESWAASTELGRNINALKMQLLYAQGMLDNAQGREIRSPALKELLHKLRELAYGADDSLDELDYFRIQDELDGTYHAADLDAQSCVDRLFINARHTAKAAGNKLKCSSSSTRAYPDDQEDGGTRGCLSVVGSCGGRDISSSPLRPTTQGVQEVDGGCMPEVFSCARNAAQTIGSGRRFLCSAWPSKMLQENNTMQTPKLKFDRVVMSKKILEIIEQLKPLCAMVSTILNLELLGSTHIPPAQDITNRPKTTPNIIEPALYGRNDLKKNIIDGITHGKYCTNELTVVPLVGPGGIGKTTLTQHIFRELEGSFQVPVWICVSLDLTQISWQKRSRKRYLK</sequence>